<evidence type="ECO:0000313" key="8">
    <source>
        <dbReference type="Proteomes" id="UP000695562"/>
    </source>
</evidence>
<name>A0A8J4PRF5_9MYCE</name>
<protein>
    <recommendedName>
        <fullName evidence="4">coproporphyrinogen oxidase</fullName>
        <ecNumber evidence="4">1.3.3.3</ecNumber>
    </recommendedName>
</protein>
<evidence type="ECO:0000256" key="3">
    <source>
        <dbReference type="ARBA" id="ARBA00011738"/>
    </source>
</evidence>
<accession>A0A8J4PRF5</accession>
<sequence>MTLNNITSEEIKQGFIKVQDAICNFLIQETDQKYLQDTWDYHKGTGGGITRVWEGENDEDYYLNVNNNNNNNTTTRPHILEKGGVNFSYIQGSNLPSAAVTQFKIAPDSSFIATGVSLVIHPYSPLIPTIHMNVRYFEAGDVYWFGGGVDLTPVYPQFDQVVQFHKTLKNICDKYGNESLKLTYDLGKKECDQYFYLSHRKETRGVGGLFFDHLKSQNPEDKAKIWEFVYQLGMGFIDLYRPFICRQNQSFSYSKAQREFQLYRRSRYVEFNLLFDRGTKFGIVSEGRTESILMSLPAVAKWKYNYSPPPNTAESKLTDLYLLQGIDWVNLTNETQLIGIAGKQD</sequence>
<keyword evidence="6" id="KW-0627">Porphyrin biosynthesis</keyword>
<dbReference type="PANTHER" id="PTHR10755:SF0">
    <property type="entry name" value="OXYGEN-DEPENDENT COPROPORPHYRINOGEN-III OXIDASE, MITOCHONDRIAL"/>
    <property type="match status" value="1"/>
</dbReference>
<dbReference type="Proteomes" id="UP000695562">
    <property type="component" value="Unassembled WGS sequence"/>
</dbReference>
<dbReference type="GO" id="GO:0004109">
    <property type="term" value="F:coproporphyrinogen oxidase activity"/>
    <property type="evidence" value="ECO:0007669"/>
    <property type="project" value="UniProtKB-EC"/>
</dbReference>
<dbReference type="EMBL" id="AJWJ01000325">
    <property type="protein sequence ID" value="KAF2071932.1"/>
    <property type="molecule type" value="Genomic_DNA"/>
</dbReference>
<dbReference type="OrthoDB" id="15318at2759"/>
<dbReference type="PIRSF" id="PIRSF000166">
    <property type="entry name" value="Coproporphyri_ox"/>
    <property type="match status" value="1"/>
</dbReference>
<evidence type="ECO:0000256" key="6">
    <source>
        <dbReference type="ARBA" id="ARBA00023244"/>
    </source>
</evidence>
<comment type="caution">
    <text evidence="7">The sequence shown here is derived from an EMBL/GenBank/DDBJ whole genome shotgun (WGS) entry which is preliminary data.</text>
</comment>
<evidence type="ECO:0000256" key="1">
    <source>
        <dbReference type="ARBA" id="ARBA00005168"/>
    </source>
</evidence>
<dbReference type="EC" id="1.3.3.3" evidence="4"/>
<evidence type="ECO:0000256" key="4">
    <source>
        <dbReference type="ARBA" id="ARBA00012869"/>
    </source>
</evidence>
<comment type="pathway">
    <text evidence="1">Porphyrin-containing compound metabolism; protoporphyrin-IX biosynthesis; protoporphyrinogen-IX from coproporphyrinogen-III (O2 route): step 1/1.</text>
</comment>
<evidence type="ECO:0000313" key="7">
    <source>
        <dbReference type="EMBL" id="KAF2071932.1"/>
    </source>
</evidence>
<keyword evidence="8" id="KW-1185">Reference proteome</keyword>
<gene>
    <name evidence="7" type="ORF">CYY_006747</name>
</gene>
<dbReference type="GO" id="GO:0005737">
    <property type="term" value="C:cytoplasm"/>
    <property type="evidence" value="ECO:0007669"/>
    <property type="project" value="TreeGrafter"/>
</dbReference>
<dbReference type="PRINTS" id="PR00073">
    <property type="entry name" value="COPRGNOXDASE"/>
</dbReference>
<dbReference type="Pfam" id="PF01218">
    <property type="entry name" value="Coprogen_oxidas"/>
    <property type="match status" value="1"/>
</dbReference>
<keyword evidence="5" id="KW-0560">Oxidoreductase</keyword>
<dbReference type="GO" id="GO:0006782">
    <property type="term" value="P:protoporphyrinogen IX biosynthetic process"/>
    <property type="evidence" value="ECO:0007669"/>
    <property type="project" value="UniProtKB-UniPathway"/>
</dbReference>
<dbReference type="InterPro" id="IPR001260">
    <property type="entry name" value="Coprogen_oxidase_aer"/>
</dbReference>
<proteinExistence type="inferred from homology"/>
<dbReference type="AlphaFoldDB" id="A0A8J4PRF5"/>
<evidence type="ECO:0000256" key="2">
    <source>
        <dbReference type="ARBA" id="ARBA00010644"/>
    </source>
</evidence>
<reference evidence="7" key="1">
    <citation type="submission" date="2020-01" db="EMBL/GenBank/DDBJ databases">
        <title>Development of genomics and gene disruption for Polysphondylium violaceum indicates a role for the polyketide synthase stlB in stalk morphogenesis.</title>
        <authorList>
            <person name="Narita B."/>
            <person name="Kawabe Y."/>
            <person name="Kin K."/>
            <person name="Saito T."/>
            <person name="Gibbs R."/>
            <person name="Kuspa A."/>
            <person name="Muzny D."/>
            <person name="Queller D."/>
            <person name="Richards S."/>
            <person name="Strassman J."/>
            <person name="Sucgang R."/>
            <person name="Worley K."/>
            <person name="Schaap P."/>
        </authorList>
    </citation>
    <scope>NUCLEOTIDE SEQUENCE</scope>
    <source>
        <strain evidence="7">QSvi11</strain>
    </source>
</reference>
<dbReference type="NCBIfam" id="NF003727">
    <property type="entry name" value="PRK05330.1"/>
    <property type="match status" value="1"/>
</dbReference>
<dbReference type="SUPFAM" id="SSF102886">
    <property type="entry name" value="Coproporphyrinogen III oxidase"/>
    <property type="match status" value="1"/>
</dbReference>
<dbReference type="Gene3D" id="3.40.1500.10">
    <property type="entry name" value="Coproporphyrinogen III oxidase, aerobic"/>
    <property type="match status" value="1"/>
</dbReference>
<dbReference type="UniPathway" id="UPA00251">
    <property type="reaction ID" value="UER00322"/>
</dbReference>
<dbReference type="PANTHER" id="PTHR10755">
    <property type="entry name" value="COPROPORPHYRINOGEN III OXIDASE, MITOCHONDRIAL"/>
    <property type="match status" value="1"/>
</dbReference>
<evidence type="ECO:0000256" key="5">
    <source>
        <dbReference type="ARBA" id="ARBA00023002"/>
    </source>
</evidence>
<comment type="similarity">
    <text evidence="2">Belongs to the aerobic coproporphyrinogen-III oxidase family.</text>
</comment>
<dbReference type="InterPro" id="IPR036406">
    <property type="entry name" value="Coprogen_oxidase_aer_sf"/>
</dbReference>
<comment type="subunit">
    <text evidence="3">Homodimer.</text>
</comment>
<organism evidence="7 8">
    <name type="scientific">Polysphondylium violaceum</name>
    <dbReference type="NCBI Taxonomy" id="133409"/>
    <lineage>
        <taxon>Eukaryota</taxon>
        <taxon>Amoebozoa</taxon>
        <taxon>Evosea</taxon>
        <taxon>Eumycetozoa</taxon>
        <taxon>Dictyostelia</taxon>
        <taxon>Dictyosteliales</taxon>
        <taxon>Dictyosteliaceae</taxon>
        <taxon>Polysphondylium</taxon>
    </lineage>
</organism>